<dbReference type="SUPFAM" id="SSF52821">
    <property type="entry name" value="Rhodanese/Cell cycle control phosphatase"/>
    <property type="match status" value="1"/>
</dbReference>
<dbReference type="EMBL" id="CAUOFW020000935">
    <property type="protein sequence ID" value="CAK9139091.1"/>
    <property type="molecule type" value="Genomic_DNA"/>
</dbReference>
<evidence type="ECO:0008006" key="3">
    <source>
        <dbReference type="Google" id="ProtNLM"/>
    </source>
</evidence>
<dbReference type="PANTHER" id="PTHR43629">
    <property type="entry name" value="PEPTIDYL-PROLYL CIS-TRANS ISOMERASE"/>
    <property type="match status" value="1"/>
</dbReference>
<dbReference type="InterPro" id="IPR036873">
    <property type="entry name" value="Rhodanese-like_dom_sf"/>
</dbReference>
<gene>
    <name evidence="1" type="ORF">ILEXP_LOCUS6446</name>
</gene>
<name>A0ABC8R3T0_9AQUA</name>
<keyword evidence="2" id="KW-1185">Reference proteome</keyword>
<dbReference type="AlphaFoldDB" id="A0ABC8R3T0"/>
<organism evidence="1 2">
    <name type="scientific">Ilex paraguariensis</name>
    <name type="common">yerba mate</name>
    <dbReference type="NCBI Taxonomy" id="185542"/>
    <lineage>
        <taxon>Eukaryota</taxon>
        <taxon>Viridiplantae</taxon>
        <taxon>Streptophyta</taxon>
        <taxon>Embryophyta</taxon>
        <taxon>Tracheophyta</taxon>
        <taxon>Spermatophyta</taxon>
        <taxon>Magnoliopsida</taxon>
        <taxon>eudicotyledons</taxon>
        <taxon>Gunneridae</taxon>
        <taxon>Pentapetalae</taxon>
        <taxon>asterids</taxon>
        <taxon>campanulids</taxon>
        <taxon>Aquifoliales</taxon>
        <taxon>Aquifoliaceae</taxon>
        <taxon>Ilex</taxon>
    </lineage>
</organism>
<protein>
    <recommendedName>
        <fullName evidence="3">Rhodanese domain-containing protein</fullName>
    </recommendedName>
</protein>
<evidence type="ECO:0000313" key="2">
    <source>
        <dbReference type="Proteomes" id="UP001642360"/>
    </source>
</evidence>
<dbReference type="InterPro" id="IPR052204">
    <property type="entry name" value="PpiC/parvulin_rotamase"/>
</dbReference>
<accession>A0ABC8R3T0</accession>
<dbReference type="Proteomes" id="UP001642360">
    <property type="component" value="Unassembled WGS sequence"/>
</dbReference>
<evidence type="ECO:0000313" key="1">
    <source>
        <dbReference type="EMBL" id="CAK9139091.1"/>
    </source>
</evidence>
<sequence length="69" mass="7877">MFTISKLGAQASLPNFQVLPLRQFGSWGPEIMTKFDPQKDTYILCHHGMRSLQVAKWLQTQLLKHVHGA</sequence>
<dbReference type="PANTHER" id="PTHR43629:SF2">
    <property type="entry name" value="RHODANESE-LIKE_PPIC DOMAIN-CONTAINING PROTEIN 12, CHLOROPLASTIC"/>
    <property type="match status" value="1"/>
</dbReference>
<dbReference type="Gene3D" id="3.40.250.10">
    <property type="entry name" value="Rhodanese-like domain"/>
    <property type="match status" value="1"/>
</dbReference>
<comment type="caution">
    <text evidence="1">The sequence shown here is derived from an EMBL/GenBank/DDBJ whole genome shotgun (WGS) entry which is preliminary data.</text>
</comment>
<reference evidence="1 2" key="1">
    <citation type="submission" date="2024-02" db="EMBL/GenBank/DDBJ databases">
        <authorList>
            <person name="Vignale AGUSTIN F."/>
            <person name="Sosa J E."/>
            <person name="Modenutti C."/>
        </authorList>
    </citation>
    <scope>NUCLEOTIDE SEQUENCE [LARGE SCALE GENOMIC DNA]</scope>
</reference>
<proteinExistence type="predicted"/>